<gene>
    <name evidence="4" type="ORF">E2I00_008177</name>
</gene>
<dbReference type="AlphaFoldDB" id="A0A6A1Q5T1"/>
<evidence type="ECO:0000256" key="3">
    <source>
        <dbReference type="SAM" id="MobiDB-lite"/>
    </source>
</evidence>
<dbReference type="SUPFAM" id="SSF51735">
    <property type="entry name" value="NAD(P)-binding Rossmann-fold domains"/>
    <property type="match status" value="1"/>
</dbReference>
<feature type="non-terminal residue" evidence="4">
    <location>
        <position position="1"/>
    </location>
</feature>
<comment type="similarity">
    <text evidence="1">Belongs to the short-chain dehydrogenases/reductases (SDR) family.</text>
</comment>
<dbReference type="InterPro" id="IPR036291">
    <property type="entry name" value="NAD(P)-bd_dom_sf"/>
</dbReference>
<proteinExistence type="inferred from homology"/>
<keyword evidence="5" id="KW-1185">Reference proteome</keyword>
<accession>A0A6A1Q5T1</accession>
<dbReference type="PANTHER" id="PTHR43157:SF44">
    <property type="entry name" value="DEHYDROGENASE_REDUCTASE SDR FAMILY MEMBER 13"/>
    <property type="match status" value="1"/>
</dbReference>
<evidence type="ECO:0000313" key="4">
    <source>
        <dbReference type="EMBL" id="KAB0402513.1"/>
    </source>
</evidence>
<comment type="caution">
    <text evidence="4">The sequence shown here is derived from an EMBL/GenBank/DDBJ whole genome shotgun (WGS) entry which is preliminary data.</text>
</comment>
<sequence length="198" mass="21442">NLVPGEREEERGAYDSPALATPQESGNNEVIFMALDLASLASVRAFATAFLSSEPRLDILIHNAGISSCGRTREPFNLLLRVNHIGPFLLTHLLLPRLKTCAPSRVVVVSSAAHRRGRLDFARLDRPLEGTGVTCYAAHPGGAQTPLYCALQEGIEPLSGRYFANCHVEEVPPAARDDRAAHRLWEASKRLAGLGPGE</sequence>
<evidence type="ECO:0008006" key="6">
    <source>
        <dbReference type="Google" id="ProtNLM"/>
    </source>
</evidence>
<feature type="region of interest" description="Disordered" evidence="3">
    <location>
        <begin position="1"/>
        <end position="22"/>
    </location>
</feature>
<name>A0A6A1Q5T1_BALPH</name>
<keyword evidence="2" id="KW-0560">Oxidoreductase</keyword>
<dbReference type="PANTHER" id="PTHR43157">
    <property type="entry name" value="PHOSPHATIDYLINOSITOL-GLYCAN BIOSYNTHESIS CLASS F PROTEIN-RELATED"/>
    <property type="match status" value="1"/>
</dbReference>
<dbReference type="OrthoDB" id="191139at2759"/>
<feature type="non-terminal residue" evidence="4">
    <location>
        <position position="198"/>
    </location>
</feature>
<evidence type="ECO:0000256" key="2">
    <source>
        <dbReference type="ARBA" id="ARBA00023002"/>
    </source>
</evidence>
<evidence type="ECO:0000256" key="1">
    <source>
        <dbReference type="ARBA" id="ARBA00006484"/>
    </source>
</evidence>
<dbReference type="GO" id="GO:0016491">
    <property type="term" value="F:oxidoreductase activity"/>
    <property type="evidence" value="ECO:0007669"/>
    <property type="project" value="UniProtKB-KW"/>
</dbReference>
<organism evidence="4 5">
    <name type="scientific">Balaenoptera physalus</name>
    <name type="common">Fin whale</name>
    <name type="synonym">Balaena physalus</name>
    <dbReference type="NCBI Taxonomy" id="9770"/>
    <lineage>
        <taxon>Eukaryota</taxon>
        <taxon>Metazoa</taxon>
        <taxon>Chordata</taxon>
        <taxon>Craniata</taxon>
        <taxon>Vertebrata</taxon>
        <taxon>Euteleostomi</taxon>
        <taxon>Mammalia</taxon>
        <taxon>Eutheria</taxon>
        <taxon>Laurasiatheria</taxon>
        <taxon>Artiodactyla</taxon>
        <taxon>Whippomorpha</taxon>
        <taxon>Cetacea</taxon>
        <taxon>Mysticeti</taxon>
        <taxon>Balaenopteridae</taxon>
        <taxon>Balaenoptera</taxon>
    </lineage>
</organism>
<dbReference type="Gene3D" id="3.40.50.720">
    <property type="entry name" value="NAD(P)-binding Rossmann-like Domain"/>
    <property type="match status" value="1"/>
</dbReference>
<feature type="compositionally biased region" description="Basic and acidic residues" evidence="3">
    <location>
        <begin position="1"/>
        <end position="13"/>
    </location>
</feature>
<protein>
    <recommendedName>
        <fullName evidence="6">Dehydrogenase/reductase SDR family member 13</fullName>
    </recommendedName>
</protein>
<dbReference type="EMBL" id="SGJD01000982">
    <property type="protein sequence ID" value="KAB0402513.1"/>
    <property type="molecule type" value="Genomic_DNA"/>
</dbReference>
<dbReference type="InterPro" id="IPR002347">
    <property type="entry name" value="SDR_fam"/>
</dbReference>
<dbReference type="Pfam" id="PF00106">
    <property type="entry name" value="adh_short"/>
    <property type="match status" value="1"/>
</dbReference>
<dbReference type="Proteomes" id="UP000437017">
    <property type="component" value="Unassembled WGS sequence"/>
</dbReference>
<evidence type="ECO:0000313" key="5">
    <source>
        <dbReference type="Proteomes" id="UP000437017"/>
    </source>
</evidence>
<reference evidence="4 5" key="1">
    <citation type="journal article" date="2019" name="PLoS ONE">
        <title>Genomic analyses reveal an absence of contemporary introgressive admixture between fin whales and blue whales, despite known hybrids.</title>
        <authorList>
            <person name="Westbury M.V."/>
            <person name="Petersen B."/>
            <person name="Lorenzen E.D."/>
        </authorList>
    </citation>
    <scope>NUCLEOTIDE SEQUENCE [LARGE SCALE GENOMIC DNA]</scope>
    <source>
        <strain evidence="4">FinWhale-01</strain>
    </source>
</reference>